<proteinExistence type="predicted"/>
<evidence type="ECO:0000313" key="1">
    <source>
        <dbReference type="EMBL" id="SHI32939.1"/>
    </source>
</evidence>
<gene>
    <name evidence="1" type="ORF">SAMN04488508_101164</name>
</gene>
<dbReference type="Pfam" id="PF12864">
    <property type="entry name" value="DUF3822"/>
    <property type="match status" value="1"/>
</dbReference>
<dbReference type="AlphaFoldDB" id="A0A1M6A917"/>
<evidence type="ECO:0008006" key="3">
    <source>
        <dbReference type="Google" id="ProtNLM"/>
    </source>
</evidence>
<dbReference type="Gene3D" id="3.30.420.250">
    <property type="match status" value="1"/>
</dbReference>
<organism evidence="1 2">
    <name type="scientific">Aquimarina spongiae</name>
    <dbReference type="NCBI Taxonomy" id="570521"/>
    <lineage>
        <taxon>Bacteria</taxon>
        <taxon>Pseudomonadati</taxon>
        <taxon>Bacteroidota</taxon>
        <taxon>Flavobacteriia</taxon>
        <taxon>Flavobacteriales</taxon>
        <taxon>Flavobacteriaceae</taxon>
        <taxon>Aquimarina</taxon>
    </lineage>
</organism>
<protein>
    <recommendedName>
        <fullName evidence="3">DUF3822 domain-containing protein</fullName>
    </recommendedName>
</protein>
<dbReference type="OrthoDB" id="658622at2"/>
<dbReference type="Proteomes" id="UP000184432">
    <property type="component" value="Unassembled WGS sequence"/>
</dbReference>
<evidence type="ECO:0000313" key="2">
    <source>
        <dbReference type="Proteomes" id="UP000184432"/>
    </source>
</evidence>
<name>A0A1M6A917_9FLAO</name>
<dbReference type="Gene3D" id="3.30.420.260">
    <property type="match status" value="1"/>
</dbReference>
<keyword evidence="2" id="KW-1185">Reference proteome</keyword>
<reference evidence="2" key="1">
    <citation type="submission" date="2016-11" db="EMBL/GenBank/DDBJ databases">
        <authorList>
            <person name="Varghese N."/>
            <person name="Submissions S."/>
        </authorList>
    </citation>
    <scope>NUCLEOTIDE SEQUENCE [LARGE SCALE GENOMIC DNA]</scope>
    <source>
        <strain evidence="2">DSM 22623</strain>
    </source>
</reference>
<dbReference type="STRING" id="570521.SAMN04488508_101164"/>
<sequence length="274" mass="32091">MVQTTNNIEDNTLHTLSIQVSLNGLSFCTRDQEDHITALACDHFGIQLTPEQVLDKIKYTFDHHQALKKNFHNIEVIYQNDLYSTVPKALFKEDALKDYLKYNIKVLDNDFIAYDELEQHDMVVVYIPYANINNFFFETFGSFTYKHASTILISSLLVQEKNNEDLRVYANMQDKFFDLVVIHKGRLLLANTYIHTSKEDFLYYLLFVAEQLKLNPEEFKLIFLGKIEENSPYFDIAHNYVRNISFGKHQRAPKLSSEINPIPAHQHFVLLSHF</sequence>
<dbReference type="InterPro" id="IPR024213">
    <property type="entry name" value="DUF3822"/>
</dbReference>
<dbReference type="EMBL" id="FQYP01000001">
    <property type="protein sequence ID" value="SHI32939.1"/>
    <property type="molecule type" value="Genomic_DNA"/>
</dbReference>
<dbReference type="RefSeq" id="WP_073312614.1">
    <property type="nucleotide sequence ID" value="NZ_FQYP01000001.1"/>
</dbReference>
<dbReference type="CDD" id="cd24013">
    <property type="entry name" value="ASKHA_ATPase_BT3980-like"/>
    <property type="match status" value="1"/>
</dbReference>
<accession>A0A1M6A917</accession>